<keyword evidence="3" id="KW-0808">Transferase</keyword>
<gene>
    <name evidence="3" type="ORF">ACFFV7_47960</name>
</gene>
<dbReference type="InterPro" id="IPR043129">
    <property type="entry name" value="ATPase_NBD"/>
</dbReference>
<evidence type="ECO:0000313" key="3">
    <source>
        <dbReference type="EMBL" id="MFB9208994.1"/>
    </source>
</evidence>
<feature type="domain" description="ATPase BadF/BadG/BcrA/BcrD type" evidence="2">
    <location>
        <begin position="7"/>
        <end position="287"/>
    </location>
</feature>
<sequence length="336" mass="33714">MTKSLVVGVDAGATSTRVSVHTLDGTRVGYARAGAGNPSAHGLDKAVAAIGTALGHALGSYDGGQVVASLAGVAGQVETLVPELARVWAAHGVQDGPRIERDVAVAYAAGTPEPDGSLLLSGTGAVAARVTGHRIHTIADGLGWLLGDEGSGFWIGRAAAKAVVASLDQGATYAPGSLTALVVEHFLGEERPGSPRAVADRLVRLAQADHMRLAALSALVSEAAEAGDPMALKVADEAADRLVATLRRVHVAGDVVLAGSVLTSEGPVRRAVLTRLAGERVTTARDAAGAAAWLAAREALPGDDGRASHAAFTESPSAFTESPSAFTDGPSGGLTG</sequence>
<dbReference type="PANTHER" id="PTHR43190:SF3">
    <property type="entry name" value="N-ACETYL-D-GLUCOSAMINE KINASE"/>
    <property type="match status" value="1"/>
</dbReference>
<dbReference type="Gene3D" id="3.30.420.40">
    <property type="match status" value="2"/>
</dbReference>
<dbReference type="EMBL" id="JBHMEI010000090">
    <property type="protein sequence ID" value="MFB9208994.1"/>
    <property type="molecule type" value="Genomic_DNA"/>
</dbReference>
<organism evidence="3 4">
    <name type="scientific">Nonomuraea spiralis</name>
    <dbReference type="NCBI Taxonomy" id="46182"/>
    <lineage>
        <taxon>Bacteria</taxon>
        <taxon>Bacillati</taxon>
        <taxon>Actinomycetota</taxon>
        <taxon>Actinomycetes</taxon>
        <taxon>Streptosporangiales</taxon>
        <taxon>Streptosporangiaceae</taxon>
        <taxon>Nonomuraea</taxon>
    </lineage>
</organism>
<dbReference type="Pfam" id="PF01869">
    <property type="entry name" value="BcrAD_BadFG"/>
    <property type="match status" value="1"/>
</dbReference>
<dbReference type="Proteomes" id="UP001589647">
    <property type="component" value="Unassembled WGS sequence"/>
</dbReference>
<dbReference type="InterPro" id="IPR052519">
    <property type="entry name" value="Euk-type_GlcNAc_Kinase"/>
</dbReference>
<feature type="compositionally biased region" description="Polar residues" evidence="1">
    <location>
        <begin position="314"/>
        <end position="325"/>
    </location>
</feature>
<accession>A0ABV5IZ15</accession>
<evidence type="ECO:0000256" key="1">
    <source>
        <dbReference type="SAM" id="MobiDB-lite"/>
    </source>
</evidence>
<dbReference type="SUPFAM" id="SSF53067">
    <property type="entry name" value="Actin-like ATPase domain"/>
    <property type="match status" value="2"/>
</dbReference>
<dbReference type="InterPro" id="IPR002731">
    <property type="entry name" value="ATPase_BadF"/>
</dbReference>
<keyword evidence="3" id="KW-0418">Kinase</keyword>
<protein>
    <submittedName>
        <fullName evidence="3">N-acetylglucosamine kinase</fullName>
    </submittedName>
</protein>
<reference evidence="3 4" key="1">
    <citation type="submission" date="2024-09" db="EMBL/GenBank/DDBJ databases">
        <authorList>
            <person name="Sun Q."/>
            <person name="Mori K."/>
        </authorList>
    </citation>
    <scope>NUCLEOTIDE SEQUENCE [LARGE SCALE GENOMIC DNA]</scope>
    <source>
        <strain evidence="3 4">CCM 3426</strain>
    </source>
</reference>
<feature type="region of interest" description="Disordered" evidence="1">
    <location>
        <begin position="304"/>
        <end position="336"/>
    </location>
</feature>
<dbReference type="RefSeq" id="WP_189652795.1">
    <property type="nucleotide sequence ID" value="NZ_BMRC01000031.1"/>
</dbReference>
<evidence type="ECO:0000313" key="4">
    <source>
        <dbReference type="Proteomes" id="UP001589647"/>
    </source>
</evidence>
<name>A0ABV5IZ15_9ACTN</name>
<dbReference type="PANTHER" id="PTHR43190">
    <property type="entry name" value="N-ACETYL-D-GLUCOSAMINE KINASE"/>
    <property type="match status" value="1"/>
</dbReference>
<evidence type="ECO:0000259" key="2">
    <source>
        <dbReference type="Pfam" id="PF01869"/>
    </source>
</evidence>
<dbReference type="GO" id="GO:0016301">
    <property type="term" value="F:kinase activity"/>
    <property type="evidence" value="ECO:0007669"/>
    <property type="project" value="UniProtKB-KW"/>
</dbReference>
<proteinExistence type="predicted"/>
<comment type="caution">
    <text evidence="3">The sequence shown here is derived from an EMBL/GenBank/DDBJ whole genome shotgun (WGS) entry which is preliminary data.</text>
</comment>
<keyword evidence="4" id="KW-1185">Reference proteome</keyword>